<sequence>MGRGSTTSLWRCKPPGTATHQTQRPHVNTQLRPSSRCLNPVEAYNAIAQTDDVYKDGVTFPYRNDYTTKESPSHANVKMKVRNVRGAGNREFLNTLKEHICMQEPHVVSLLETHINGTRGHYRVEAQGFQGGIWVLWNTDKVNLTLVSAHQQFIIIKVKMKGTRPWLFAAIYVSPTQQLRKELWAIVIQFAHSTESARMLVSDYNKTRSLDERDHGGHDMNKRCILFANWIENNGLIDLGFLGPRFTWVRGNTYDTSKSAKLDRALCNMSWRSRFPEGSVRHLIWCYSDHCSILISTNGFAPLSKNAKRFRFEVAWTSHTQCKEFPKSHWKENLPLV</sequence>
<comment type="caution">
    <text evidence="2">The sequence shown here is derived from an EMBL/GenBank/DDBJ whole genome shotgun (WGS) entry which is preliminary data.</text>
</comment>
<organism evidence="2 3">
    <name type="scientific">Carnegiea gigantea</name>
    <dbReference type="NCBI Taxonomy" id="171969"/>
    <lineage>
        <taxon>Eukaryota</taxon>
        <taxon>Viridiplantae</taxon>
        <taxon>Streptophyta</taxon>
        <taxon>Embryophyta</taxon>
        <taxon>Tracheophyta</taxon>
        <taxon>Spermatophyta</taxon>
        <taxon>Magnoliopsida</taxon>
        <taxon>eudicotyledons</taxon>
        <taxon>Gunneridae</taxon>
        <taxon>Pentapetalae</taxon>
        <taxon>Caryophyllales</taxon>
        <taxon>Cactineae</taxon>
        <taxon>Cactaceae</taxon>
        <taxon>Cactoideae</taxon>
        <taxon>Echinocereeae</taxon>
        <taxon>Carnegiea</taxon>
    </lineage>
</organism>
<reference evidence="2" key="1">
    <citation type="submission" date="2022-04" db="EMBL/GenBank/DDBJ databases">
        <title>Carnegiea gigantea Genome sequencing and assembly v2.</title>
        <authorList>
            <person name="Copetti D."/>
            <person name="Sanderson M.J."/>
            <person name="Burquez A."/>
            <person name="Wojciechowski M.F."/>
        </authorList>
    </citation>
    <scope>NUCLEOTIDE SEQUENCE</scope>
    <source>
        <strain evidence="2">SGP5-SGP5p</strain>
        <tissue evidence="2">Aerial part</tissue>
    </source>
</reference>
<evidence type="ECO:0000256" key="1">
    <source>
        <dbReference type="SAM" id="MobiDB-lite"/>
    </source>
</evidence>
<dbReference type="Proteomes" id="UP001153076">
    <property type="component" value="Unassembled WGS sequence"/>
</dbReference>
<dbReference type="PANTHER" id="PTHR35218">
    <property type="entry name" value="RNASE H DOMAIN-CONTAINING PROTEIN"/>
    <property type="match status" value="1"/>
</dbReference>
<accession>A0A9Q1GXA0</accession>
<feature type="region of interest" description="Disordered" evidence="1">
    <location>
        <begin position="1"/>
        <end position="32"/>
    </location>
</feature>
<dbReference type="EMBL" id="JAKOGI010001188">
    <property type="protein sequence ID" value="KAJ8427137.1"/>
    <property type="molecule type" value="Genomic_DNA"/>
</dbReference>
<evidence type="ECO:0008006" key="4">
    <source>
        <dbReference type="Google" id="ProtNLM"/>
    </source>
</evidence>
<dbReference type="InterPro" id="IPR036691">
    <property type="entry name" value="Endo/exonu/phosph_ase_sf"/>
</dbReference>
<dbReference type="SUPFAM" id="SSF56219">
    <property type="entry name" value="DNase I-like"/>
    <property type="match status" value="1"/>
</dbReference>
<protein>
    <recommendedName>
        <fullName evidence="4">Endonuclease/exonuclease/phosphatase domain-containing protein</fullName>
    </recommendedName>
</protein>
<proteinExistence type="predicted"/>
<gene>
    <name evidence="2" type="ORF">Cgig2_021393</name>
</gene>
<name>A0A9Q1GXA0_9CARY</name>
<feature type="compositionally biased region" description="Polar residues" evidence="1">
    <location>
        <begin position="18"/>
        <end position="32"/>
    </location>
</feature>
<keyword evidence="3" id="KW-1185">Reference proteome</keyword>
<dbReference type="AlphaFoldDB" id="A0A9Q1GXA0"/>
<evidence type="ECO:0000313" key="2">
    <source>
        <dbReference type="EMBL" id="KAJ8427137.1"/>
    </source>
</evidence>
<dbReference type="Gene3D" id="3.60.10.10">
    <property type="entry name" value="Endonuclease/exonuclease/phosphatase"/>
    <property type="match status" value="1"/>
</dbReference>
<dbReference type="OrthoDB" id="1113909at2759"/>
<dbReference type="PANTHER" id="PTHR35218:SF9">
    <property type="entry name" value="ENDONUCLEASE_EXONUCLEASE_PHOSPHATASE DOMAIN-CONTAINING PROTEIN"/>
    <property type="match status" value="1"/>
</dbReference>
<evidence type="ECO:0000313" key="3">
    <source>
        <dbReference type="Proteomes" id="UP001153076"/>
    </source>
</evidence>